<dbReference type="GO" id="GO:0005829">
    <property type="term" value="C:cytosol"/>
    <property type="evidence" value="ECO:0007669"/>
    <property type="project" value="TreeGrafter"/>
</dbReference>
<name>A0A3P1V095_9FUSO</name>
<dbReference type="SUPFAM" id="SSF53448">
    <property type="entry name" value="Nucleotide-diphospho-sugar transferases"/>
    <property type="match status" value="1"/>
</dbReference>
<keyword evidence="1" id="KW-0548">Nucleotidyltransferase</keyword>
<proteinExistence type="predicted"/>
<dbReference type="PANTHER" id="PTHR42866">
    <property type="entry name" value="3-DEOXY-MANNO-OCTULOSONATE CYTIDYLYLTRANSFERASE"/>
    <property type="match status" value="1"/>
</dbReference>
<gene>
    <name evidence="1" type="ORF">EII27_03570</name>
</gene>
<dbReference type="OrthoDB" id="9815559at2"/>
<dbReference type="InterPro" id="IPR029044">
    <property type="entry name" value="Nucleotide-diphossugar_trans"/>
</dbReference>
<dbReference type="CDD" id="cd02518">
    <property type="entry name" value="GT2_SpsF"/>
    <property type="match status" value="1"/>
</dbReference>
<dbReference type="GO" id="GO:0016779">
    <property type="term" value="F:nucleotidyltransferase activity"/>
    <property type="evidence" value="ECO:0007669"/>
    <property type="project" value="UniProtKB-KW"/>
</dbReference>
<dbReference type="PANTHER" id="PTHR42866:SF1">
    <property type="entry name" value="SPORE COAT POLYSACCHARIDE BIOSYNTHESIS PROTEIN SPSF"/>
    <property type="match status" value="1"/>
</dbReference>
<organism evidence="1 2">
    <name type="scientific">Fusobacterium canifelinum</name>
    <dbReference type="NCBI Taxonomy" id="285729"/>
    <lineage>
        <taxon>Bacteria</taxon>
        <taxon>Fusobacteriati</taxon>
        <taxon>Fusobacteriota</taxon>
        <taxon>Fusobacteriia</taxon>
        <taxon>Fusobacteriales</taxon>
        <taxon>Fusobacteriaceae</taxon>
        <taxon>Fusobacterium</taxon>
    </lineage>
</organism>
<sequence length="281" mass="33079">MDNMVNIIAIVQARMDSTRFPNKVLKNLPFFSSETLLSNIVNRLNEVKDINKIVIATTTKSSDDIIEKYCKKENIACFRGSEKNVLERFYKSAKYYKADIILRFTADNPVIDTCLINESLNVFQKEDKIDYFNLKNIPLGMGVEIFTFKALEKNYFNSISDFEKEHVTPYFYKTASQNFKILHFDKKENIPSLRLTVDTFEDYNFMCILFDELYLKNKFFGLKEILELKEKKPWIFEINSSVAQKKVCATLEEEINEAKNLLQKQDLNKAYKFLTENWEKI</sequence>
<comment type="caution">
    <text evidence="1">The sequence shown here is derived from an EMBL/GenBank/DDBJ whole genome shotgun (WGS) entry which is preliminary data.</text>
</comment>
<evidence type="ECO:0000313" key="2">
    <source>
        <dbReference type="Proteomes" id="UP000281534"/>
    </source>
</evidence>
<dbReference type="Pfam" id="PF02348">
    <property type="entry name" value="CTP_transf_3"/>
    <property type="match status" value="1"/>
</dbReference>
<dbReference type="Proteomes" id="UP000281534">
    <property type="component" value="Unassembled WGS sequence"/>
</dbReference>
<accession>A0A3P1V095</accession>
<reference evidence="1 2" key="1">
    <citation type="submission" date="2018-11" db="EMBL/GenBank/DDBJ databases">
        <title>Genomes From Bacteria Associated with the Canine Oral Cavity: a Test Case for Automated Genome-Based Taxonomic Assignment.</title>
        <authorList>
            <person name="Coil D.A."/>
            <person name="Jospin G."/>
            <person name="Darling A.E."/>
            <person name="Wallis C."/>
            <person name="Davis I.J."/>
            <person name="Harris S."/>
            <person name="Eisen J.A."/>
            <person name="Holcombe L.J."/>
            <person name="O'Flynn C."/>
        </authorList>
    </citation>
    <scope>NUCLEOTIDE SEQUENCE [LARGE SCALE GENOMIC DNA]</scope>
    <source>
        <strain evidence="1 2">OH4460_COT-188</strain>
    </source>
</reference>
<protein>
    <submittedName>
        <fullName evidence="1">Acylneuraminate cytidylyltransferase</fullName>
    </submittedName>
</protein>
<evidence type="ECO:0000313" key="1">
    <source>
        <dbReference type="EMBL" id="RRD27107.1"/>
    </source>
</evidence>
<dbReference type="EMBL" id="RQYY01000004">
    <property type="protein sequence ID" value="RRD27107.1"/>
    <property type="molecule type" value="Genomic_DNA"/>
</dbReference>
<dbReference type="InterPro" id="IPR003329">
    <property type="entry name" value="Cytidylyl_trans"/>
</dbReference>
<dbReference type="AlphaFoldDB" id="A0A3P1V095"/>
<dbReference type="Gene3D" id="3.90.550.10">
    <property type="entry name" value="Spore Coat Polysaccharide Biosynthesis Protein SpsA, Chain A"/>
    <property type="match status" value="1"/>
</dbReference>
<keyword evidence="1" id="KW-0808">Transferase</keyword>